<feature type="coiled-coil region" evidence="1">
    <location>
        <begin position="1"/>
        <end position="63"/>
    </location>
</feature>
<dbReference type="PANTHER" id="PTHR38926">
    <property type="entry name" value="F-BOX DOMAIN CONTAINING PROTEIN, EXPRESSED"/>
    <property type="match status" value="1"/>
</dbReference>
<dbReference type="Gene3D" id="3.80.10.10">
    <property type="entry name" value="Ribonuclease Inhibitor"/>
    <property type="match status" value="1"/>
</dbReference>
<dbReference type="EMBL" id="CACVBS010000036">
    <property type="protein sequence ID" value="CAA7262382.1"/>
    <property type="molecule type" value="Genomic_DNA"/>
</dbReference>
<keyword evidence="1" id="KW-0175">Coiled coil</keyword>
<sequence length="683" mass="76172">MQTASRSKAALEQEIDLANAQIQTLVRREAEFQRILDDLRKMKDEAVAERLELEARRNELEAQKEPINWLPTELLIQIFTAFTDLDFEDINYRPPVVVSHVSKKWRAIALSTPQLWSRIILEGFRNPEVAQTFLLRSGRSLLEVDYSSLQEHKANQECSYMVDFLANVSQHFSRVGALALCFKIPLPIVYLLPFINDFANAFPRLAQLTLSISTPNPSFVEAPSLIDKEDAILKSRRPAPSNSALLYLKLEQVPLFNFPVAFISNLRTLDLYYSPRKMNSTRHDYHLKMSSLCRFLTLTPLLEELILVNTVPYFDVTPPPIDSADAVDGSLVQMHPVRLEHLKAIDWTYPYTADVHRFLTMIDAPGMEKLDIWVEELPAKRILETLNARGYHPTTSSHKYTRGVISFPGLRDLSLQTAGEDTTACVLRKFSLPSLEKVAFTNVDSAAREAAGAIDALPIFPRLESIFRDPRLPNLTHLTLSHFRISDELGRAEGVLGYMPLLTSLSLDSCAGVGRLLDGLKERVAVGVQRGVKLCPRLEALSFWGCQDVDFDGLRAVVLARNRSAVILEEGSKGLDGATGTITREAVVVVQQGGKQAADAPQRGRKIKPLRKLRHHAHGNGPSSPLSGSPSPHFVSTVIAMREALAPAHIIYVRVANCRLINQDDASSLRDLGVVDVIWAGSD</sequence>
<organism evidence="3 4">
    <name type="scientific">Cyclocybe aegerita</name>
    <name type="common">Black poplar mushroom</name>
    <name type="synonym">Agrocybe aegerita</name>
    <dbReference type="NCBI Taxonomy" id="1973307"/>
    <lineage>
        <taxon>Eukaryota</taxon>
        <taxon>Fungi</taxon>
        <taxon>Dikarya</taxon>
        <taxon>Basidiomycota</taxon>
        <taxon>Agaricomycotina</taxon>
        <taxon>Agaricomycetes</taxon>
        <taxon>Agaricomycetidae</taxon>
        <taxon>Agaricales</taxon>
        <taxon>Agaricineae</taxon>
        <taxon>Bolbitiaceae</taxon>
        <taxon>Cyclocybe</taxon>
    </lineage>
</organism>
<dbReference type="OrthoDB" id="3027018at2759"/>
<name>A0A8S0WPR3_CYCAE</name>
<evidence type="ECO:0000313" key="3">
    <source>
        <dbReference type="EMBL" id="CAA7262382.1"/>
    </source>
</evidence>
<dbReference type="PANTHER" id="PTHR38926:SF5">
    <property type="entry name" value="F-BOX AND LEUCINE-RICH REPEAT PROTEIN 6"/>
    <property type="match status" value="1"/>
</dbReference>
<keyword evidence="4" id="KW-1185">Reference proteome</keyword>
<feature type="domain" description="F-box" evidence="2">
    <location>
        <begin position="70"/>
        <end position="121"/>
    </location>
</feature>
<dbReference type="SUPFAM" id="SSF81383">
    <property type="entry name" value="F-box domain"/>
    <property type="match status" value="1"/>
</dbReference>
<protein>
    <recommendedName>
        <fullName evidence="2">F-box domain-containing protein</fullName>
    </recommendedName>
</protein>
<dbReference type="Proteomes" id="UP000467700">
    <property type="component" value="Unassembled WGS sequence"/>
</dbReference>
<dbReference type="Gene3D" id="1.20.1280.50">
    <property type="match status" value="1"/>
</dbReference>
<dbReference type="SUPFAM" id="SSF52047">
    <property type="entry name" value="RNI-like"/>
    <property type="match status" value="1"/>
</dbReference>
<reference evidence="3 4" key="1">
    <citation type="submission" date="2020-01" db="EMBL/GenBank/DDBJ databases">
        <authorList>
            <person name="Gupta K D."/>
        </authorList>
    </citation>
    <scope>NUCLEOTIDE SEQUENCE [LARGE SCALE GENOMIC DNA]</scope>
</reference>
<dbReference type="Pfam" id="PF12937">
    <property type="entry name" value="F-box-like"/>
    <property type="match status" value="1"/>
</dbReference>
<gene>
    <name evidence="3" type="ORF">AAE3_LOCUS4840</name>
</gene>
<accession>A0A8S0WPR3</accession>
<comment type="caution">
    <text evidence="3">The sequence shown here is derived from an EMBL/GenBank/DDBJ whole genome shotgun (WGS) entry which is preliminary data.</text>
</comment>
<evidence type="ECO:0000256" key="1">
    <source>
        <dbReference type="SAM" id="Coils"/>
    </source>
</evidence>
<evidence type="ECO:0000313" key="4">
    <source>
        <dbReference type="Proteomes" id="UP000467700"/>
    </source>
</evidence>
<dbReference type="InterPro" id="IPR032675">
    <property type="entry name" value="LRR_dom_sf"/>
</dbReference>
<dbReference type="AlphaFoldDB" id="A0A8S0WPR3"/>
<dbReference type="InterPro" id="IPR001810">
    <property type="entry name" value="F-box_dom"/>
</dbReference>
<dbReference type="InterPro" id="IPR036047">
    <property type="entry name" value="F-box-like_dom_sf"/>
</dbReference>
<proteinExistence type="predicted"/>
<evidence type="ECO:0000259" key="2">
    <source>
        <dbReference type="Pfam" id="PF12937"/>
    </source>
</evidence>